<protein>
    <recommendedName>
        <fullName evidence="3">Alpha/beta hydrolase</fullName>
    </recommendedName>
</protein>
<proteinExistence type="predicted"/>
<accession>A0ABN1YTG5</accession>
<evidence type="ECO:0000313" key="1">
    <source>
        <dbReference type="EMBL" id="GAA1421980.1"/>
    </source>
</evidence>
<dbReference type="Proteomes" id="UP001500973">
    <property type="component" value="Unassembled WGS sequence"/>
</dbReference>
<name>A0ABN1YTG5_9ACTN</name>
<dbReference type="InterPro" id="IPR029058">
    <property type="entry name" value="AB_hydrolase_fold"/>
</dbReference>
<dbReference type="Gene3D" id="3.40.50.1820">
    <property type="entry name" value="alpha/beta hydrolase"/>
    <property type="match status" value="1"/>
</dbReference>
<gene>
    <name evidence="1" type="ORF">GCM10009601_22790</name>
</gene>
<comment type="caution">
    <text evidence="1">The sequence shown here is derived from an EMBL/GenBank/DDBJ whole genome shotgun (WGS) entry which is preliminary data.</text>
</comment>
<dbReference type="SUPFAM" id="SSF53474">
    <property type="entry name" value="alpha/beta-Hydrolases"/>
    <property type="match status" value="1"/>
</dbReference>
<organism evidence="1 2">
    <name type="scientific">Streptomyces thermospinosisporus</name>
    <dbReference type="NCBI Taxonomy" id="161482"/>
    <lineage>
        <taxon>Bacteria</taxon>
        <taxon>Bacillati</taxon>
        <taxon>Actinomycetota</taxon>
        <taxon>Actinomycetes</taxon>
        <taxon>Kitasatosporales</taxon>
        <taxon>Streptomycetaceae</taxon>
        <taxon>Streptomyces</taxon>
    </lineage>
</organism>
<keyword evidence="2" id="KW-1185">Reference proteome</keyword>
<evidence type="ECO:0000313" key="2">
    <source>
        <dbReference type="Proteomes" id="UP001500973"/>
    </source>
</evidence>
<sequence>MVQGGQHGAEHPQACRHLGVRQIPAHLATVEGTAHYPNEERPDVYNALVTDFLGSLQ</sequence>
<evidence type="ECO:0008006" key="3">
    <source>
        <dbReference type="Google" id="ProtNLM"/>
    </source>
</evidence>
<dbReference type="EMBL" id="BAAAIZ010000028">
    <property type="protein sequence ID" value="GAA1421980.1"/>
    <property type="molecule type" value="Genomic_DNA"/>
</dbReference>
<reference evidence="1 2" key="1">
    <citation type="journal article" date="2019" name="Int. J. Syst. Evol. Microbiol.">
        <title>The Global Catalogue of Microorganisms (GCM) 10K type strain sequencing project: providing services to taxonomists for standard genome sequencing and annotation.</title>
        <authorList>
            <consortium name="The Broad Institute Genomics Platform"/>
            <consortium name="The Broad Institute Genome Sequencing Center for Infectious Disease"/>
            <person name="Wu L."/>
            <person name="Ma J."/>
        </authorList>
    </citation>
    <scope>NUCLEOTIDE SEQUENCE [LARGE SCALE GENOMIC DNA]</scope>
    <source>
        <strain evidence="1 2">JCM 11756</strain>
    </source>
</reference>